<protein>
    <recommendedName>
        <fullName evidence="8">60S ribosomal protein L7</fullName>
    </recommendedName>
</protein>
<keyword evidence="3" id="KW-0687">Ribonucleoprotein</keyword>
<dbReference type="PROSITE" id="PS00634">
    <property type="entry name" value="RIBOSOMAL_L30"/>
    <property type="match status" value="1"/>
</dbReference>
<proteinExistence type="inferred from homology"/>
<evidence type="ECO:0000313" key="7">
    <source>
        <dbReference type="Proteomes" id="UP000664991"/>
    </source>
</evidence>
<dbReference type="Gene3D" id="3.30.1390.20">
    <property type="entry name" value="Ribosomal protein L30, ferredoxin-like fold domain"/>
    <property type="match status" value="1"/>
</dbReference>
<dbReference type="GO" id="GO:0003723">
    <property type="term" value="F:RNA binding"/>
    <property type="evidence" value="ECO:0007669"/>
    <property type="project" value="TreeGrafter"/>
</dbReference>
<evidence type="ECO:0000259" key="5">
    <source>
        <dbReference type="Pfam" id="PF08079"/>
    </source>
</evidence>
<comment type="similarity">
    <text evidence="1">Belongs to the universal ribosomal protein uL30 family.</text>
</comment>
<dbReference type="PANTHER" id="PTHR11524">
    <property type="entry name" value="60S RIBOSOMAL PROTEIN L7"/>
    <property type="match status" value="1"/>
</dbReference>
<dbReference type="Proteomes" id="UP000664991">
    <property type="component" value="Unassembled WGS sequence"/>
</dbReference>
<gene>
    <name evidence="6" type="ORF">JEQ12_008761</name>
</gene>
<comment type="caution">
    <text evidence="6">The sequence shown here is derived from an EMBL/GenBank/DDBJ whole genome shotgun (WGS) entry which is preliminary data.</text>
</comment>
<evidence type="ECO:0000259" key="4">
    <source>
        <dbReference type="Pfam" id="PF00327"/>
    </source>
</evidence>
<evidence type="ECO:0000256" key="2">
    <source>
        <dbReference type="ARBA" id="ARBA00022980"/>
    </source>
</evidence>
<dbReference type="GO" id="GO:0000463">
    <property type="term" value="P:maturation of LSU-rRNA from tricistronic rRNA transcript (SSU-rRNA, 5.8S rRNA, LSU-rRNA)"/>
    <property type="evidence" value="ECO:0007669"/>
    <property type="project" value="TreeGrafter"/>
</dbReference>
<dbReference type="GO" id="GO:0022625">
    <property type="term" value="C:cytosolic large ribosomal subunit"/>
    <property type="evidence" value="ECO:0007669"/>
    <property type="project" value="TreeGrafter"/>
</dbReference>
<dbReference type="InterPro" id="IPR016082">
    <property type="entry name" value="Ribosomal_uL30_ferredoxin-like"/>
</dbReference>
<dbReference type="GO" id="GO:0003735">
    <property type="term" value="F:structural constituent of ribosome"/>
    <property type="evidence" value="ECO:0007669"/>
    <property type="project" value="TreeGrafter"/>
</dbReference>
<dbReference type="EMBL" id="JAEMGP010000002">
    <property type="protein sequence ID" value="KAG5212975.1"/>
    <property type="molecule type" value="Genomic_DNA"/>
</dbReference>
<evidence type="ECO:0000313" key="6">
    <source>
        <dbReference type="EMBL" id="KAG5212975.1"/>
    </source>
</evidence>
<dbReference type="InterPro" id="IPR039699">
    <property type="entry name" value="Ribosomal_uL30"/>
</dbReference>
<dbReference type="SUPFAM" id="SSF55129">
    <property type="entry name" value="Ribosomal protein L30p/L7e"/>
    <property type="match status" value="1"/>
</dbReference>
<evidence type="ECO:0008006" key="8">
    <source>
        <dbReference type="Google" id="ProtNLM"/>
    </source>
</evidence>
<sequence length="160" mass="18695">MEGAEEKKKKVPAVPETLKKKRKNFTELKIKRLRKKFAQKMLQKGRRKLIYEKAKHYHKEYRQMYRTEIRMARMARKAGNFCAPAEPKLAFVIRIRGISGVSPKVRKVLQLLRLQQIFSGTFVKLNKASVNMLRTVEPYIASVQFSSVQSLSRVRLFATP</sequence>
<dbReference type="InterPro" id="IPR018038">
    <property type="entry name" value="Ribosomal_uL30_CS"/>
</dbReference>
<organism evidence="6 7">
    <name type="scientific">Ovis aries</name>
    <name type="common">Sheep</name>
    <dbReference type="NCBI Taxonomy" id="9940"/>
    <lineage>
        <taxon>Eukaryota</taxon>
        <taxon>Metazoa</taxon>
        <taxon>Chordata</taxon>
        <taxon>Craniata</taxon>
        <taxon>Vertebrata</taxon>
        <taxon>Euteleostomi</taxon>
        <taxon>Mammalia</taxon>
        <taxon>Eutheria</taxon>
        <taxon>Laurasiatheria</taxon>
        <taxon>Artiodactyla</taxon>
        <taxon>Ruminantia</taxon>
        <taxon>Pecora</taxon>
        <taxon>Bovidae</taxon>
        <taxon>Caprinae</taxon>
        <taxon>Ovis</taxon>
    </lineage>
</organism>
<dbReference type="InterPro" id="IPR012988">
    <property type="entry name" value="Ribosomal_uL30_N_euk"/>
</dbReference>
<reference evidence="6 7" key="1">
    <citation type="submission" date="2020-12" db="EMBL/GenBank/DDBJ databases">
        <title>De novo assembly of Tibetan sheep genome.</title>
        <authorList>
            <person name="Li X."/>
        </authorList>
    </citation>
    <scope>NUCLEOTIDE SEQUENCE [LARGE SCALE GENOMIC DNA]</scope>
    <source>
        <tissue evidence="6">Heart</tissue>
    </source>
</reference>
<dbReference type="Pfam" id="PF00327">
    <property type="entry name" value="Ribosomal_L30"/>
    <property type="match status" value="1"/>
</dbReference>
<keyword evidence="2" id="KW-0689">Ribosomal protein</keyword>
<feature type="domain" description="Large ribosomal subunit protein uL30 N-terminal eukaryotes" evidence="5">
    <location>
        <begin position="14"/>
        <end position="85"/>
    </location>
</feature>
<dbReference type="Pfam" id="PF08079">
    <property type="entry name" value="Ribosomal_L30_N"/>
    <property type="match status" value="1"/>
</dbReference>
<evidence type="ECO:0000256" key="3">
    <source>
        <dbReference type="ARBA" id="ARBA00023274"/>
    </source>
</evidence>
<dbReference type="PANTHER" id="PTHR11524:SF12">
    <property type="entry name" value="LARGE RIBOSOMAL SUBUNIT PROTEIN UL30"/>
    <property type="match status" value="1"/>
</dbReference>
<dbReference type="FunFam" id="3.30.1390.20:FF:000004">
    <property type="entry name" value="60S ribosomal protein L7"/>
    <property type="match status" value="1"/>
</dbReference>
<evidence type="ECO:0000256" key="1">
    <source>
        <dbReference type="ARBA" id="ARBA00007594"/>
    </source>
</evidence>
<dbReference type="AlphaFoldDB" id="A0A836D677"/>
<accession>A0A836D677</accession>
<dbReference type="InterPro" id="IPR036919">
    <property type="entry name" value="Ribo_uL30_ferredoxin-like_sf"/>
</dbReference>
<name>A0A836D677_SHEEP</name>
<feature type="domain" description="Large ribosomal subunit protein uL30-like ferredoxin-like fold" evidence="4">
    <location>
        <begin position="90"/>
        <end position="140"/>
    </location>
</feature>